<protein>
    <submittedName>
        <fullName evidence="2">Uncharacterized protein</fullName>
    </submittedName>
</protein>
<name>A0A9Q1CXR9_CONCO</name>
<organism evidence="2 3">
    <name type="scientific">Conger conger</name>
    <name type="common">Conger eel</name>
    <name type="synonym">Muraena conger</name>
    <dbReference type="NCBI Taxonomy" id="82655"/>
    <lineage>
        <taxon>Eukaryota</taxon>
        <taxon>Metazoa</taxon>
        <taxon>Chordata</taxon>
        <taxon>Craniata</taxon>
        <taxon>Vertebrata</taxon>
        <taxon>Euteleostomi</taxon>
        <taxon>Actinopterygii</taxon>
        <taxon>Neopterygii</taxon>
        <taxon>Teleostei</taxon>
        <taxon>Anguilliformes</taxon>
        <taxon>Congridae</taxon>
        <taxon>Conger</taxon>
    </lineage>
</organism>
<evidence type="ECO:0000256" key="1">
    <source>
        <dbReference type="SAM" id="Phobius"/>
    </source>
</evidence>
<reference evidence="2" key="1">
    <citation type="journal article" date="2023" name="Science">
        <title>Genome structures resolve the early diversification of teleost fishes.</title>
        <authorList>
            <person name="Parey E."/>
            <person name="Louis A."/>
            <person name="Montfort J."/>
            <person name="Bouchez O."/>
            <person name="Roques C."/>
            <person name="Iampietro C."/>
            <person name="Lluch J."/>
            <person name="Castinel A."/>
            <person name="Donnadieu C."/>
            <person name="Desvignes T."/>
            <person name="Floi Bucao C."/>
            <person name="Jouanno E."/>
            <person name="Wen M."/>
            <person name="Mejri S."/>
            <person name="Dirks R."/>
            <person name="Jansen H."/>
            <person name="Henkel C."/>
            <person name="Chen W.J."/>
            <person name="Zahm M."/>
            <person name="Cabau C."/>
            <person name="Klopp C."/>
            <person name="Thompson A.W."/>
            <person name="Robinson-Rechavi M."/>
            <person name="Braasch I."/>
            <person name="Lecointre G."/>
            <person name="Bobe J."/>
            <person name="Postlethwait J.H."/>
            <person name="Berthelot C."/>
            <person name="Roest Crollius H."/>
            <person name="Guiguen Y."/>
        </authorList>
    </citation>
    <scope>NUCLEOTIDE SEQUENCE</scope>
    <source>
        <strain evidence="2">Concon-B</strain>
    </source>
</reference>
<keyword evidence="1" id="KW-0812">Transmembrane</keyword>
<evidence type="ECO:0000313" key="3">
    <source>
        <dbReference type="Proteomes" id="UP001152803"/>
    </source>
</evidence>
<feature type="transmembrane region" description="Helical" evidence="1">
    <location>
        <begin position="21"/>
        <end position="43"/>
    </location>
</feature>
<sequence>MRPQDFLCLTFSMARLWSLNLYLCIDLFLYIDFGSWIPFLSVLPACYRPFTCDQDYILDYP</sequence>
<comment type="caution">
    <text evidence="2">The sequence shown here is derived from an EMBL/GenBank/DDBJ whole genome shotgun (WGS) entry which is preliminary data.</text>
</comment>
<dbReference type="AlphaFoldDB" id="A0A9Q1CXR9"/>
<keyword evidence="1" id="KW-1133">Transmembrane helix</keyword>
<dbReference type="Proteomes" id="UP001152803">
    <property type="component" value="Unassembled WGS sequence"/>
</dbReference>
<dbReference type="EMBL" id="JAFJMO010000017">
    <property type="protein sequence ID" value="KAJ8251909.1"/>
    <property type="molecule type" value="Genomic_DNA"/>
</dbReference>
<evidence type="ECO:0000313" key="2">
    <source>
        <dbReference type="EMBL" id="KAJ8251909.1"/>
    </source>
</evidence>
<gene>
    <name evidence="2" type="ORF">COCON_G00212210</name>
</gene>
<keyword evidence="1" id="KW-0472">Membrane</keyword>
<proteinExistence type="predicted"/>
<accession>A0A9Q1CXR9</accession>
<keyword evidence="3" id="KW-1185">Reference proteome</keyword>